<dbReference type="InterPro" id="IPR037401">
    <property type="entry name" value="SnoaL-like"/>
</dbReference>
<dbReference type="AlphaFoldDB" id="A0A1E3RRI9"/>
<evidence type="ECO:0000313" key="3">
    <source>
        <dbReference type="Proteomes" id="UP000094053"/>
    </source>
</evidence>
<dbReference type="OrthoDB" id="3173051at2"/>
<feature type="domain" description="SnoaL-like" evidence="1">
    <location>
        <begin position="5"/>
        <end position="126"/>
    </location>
</feature>
<dbReference type="RefSeq" id="WP_069411829.1">
    <property type="nucleotide sequence ID" value="NZ_JACKUL010000020.1"/>
</dbReference>
<evidence type="ECO:0000259" key="1">
    <source>
        <dbReference type="Pfam" id="PF13577"/>
    </source>
</evidence>
<evidence type="ECO:0000313" key="2">
    <source>
        <dbReference type="EMBL" id="ODQ92479.1"/>
    </source>
</evidence>
<dbReference type="SUPFAM" id="SSF54427">
    <property type="entry name" value="NTF2-like"/>
    <property type="match status" value="1"/>
</dbReference>
<accession>A0A1E3RRI9</accession>
<dbReference type="STRING" id="1776.BHQ18_01745"/>
<protein>
    <submittedName>
        <fullName evidence="2">DUF4440 domain-containing protein</fullName>
    </submittedName>
</protein>
<gene>
    <name evidence="2" type="ORF">BHQ18_01745</name>
</gene>
<organism evidence="2 3">
    <name type="scientific">Mycolicibacterium flavescens</name>
    <name type="common">Mycobacterium flavescens</name>
    <dbReference type="NCBI Taxonomy" id="1776"/>
    <lineage>
        <taxon>Bacteria</taxon>
        <taxon>Bacillati</taxon>
        <taxon>Actinomycetota</taxon>
        <taxon>Actinomycetes</taxon>
        <taxon>Mycobacteriales</taxon>
        <taxon>Mycobacteriaceae</taxon>
        <taxon>Mycolicibacterium</taxon>
    </lineage>
</organism>
<proteinExistence type="predicted"/>
<comment type="caution">
    <text evidence="2">The sequence shown here is derived from an EMBL/GenBank/DDBJ whole genome shotgun (WGS) entry which is preliminary data.</text>
</comment>
<reference evidence="3" key="1">
    <citation type="submission" date="2016-09" db="EMBL/GenBank/DDBJ databases">
        <authorList>
            <person name="Greninger A.L."/>
            <person name="Jerome K.R."/>
            <person name="Mcnair B."/>
            <person name="Wallis C."/>
            <person name="Fang F."/>
        </authorList>
    </citation>
    <scope>NUCLEOTIDE SEQUENCE [LARGE SCALE GENOMIC DNA]</scope>
    <source>
        <strain evidence="3">M6</strain>
    </source>
</reference>
<dbReference type="Pfam" id="PF13577">
    <property type="entry name" value="SnoaL_4"/>
    <property type="match status" value="1"/>
</dbReference>
<sequence>MTETDLAEIEAIKQLKARYYRLLDTKDWAGWRALFVDDFVSDTTPAGGKRIEGADEFVGFTRKSLRNQATVHQVHAPEIELTSATTARGVWALEDVVRFGPGVNLRGYGHYHETYEKLDGQWRFTSSTLTRLREDIFNGVVAVYISDRLRRILLRASRRAMK</sequence>
<dbReference type="InterPro" id="IPR032710">
    <property type="entry name" value="NTF2-like_dom_sf"/>
</dbReference>
<dbReference type="EMBL" id="MIHA01000001">
    <property type="protein sequence ID" value="ODQ92479.1"/>
    <property type="molecule type" value="Genomic_DNA"/>
</dbReference>
<dbReference type="Proteomes" id="UP000094053">
    <property type="component" value="Unassembled WGS sequence"/>
</dbReference>
<keyword evidence="3" id="KW-1185">Reference proteome</keyword>
<dbReference type="Gene3D" id="3.10.450.50">
    <property type="match status" value="1"/>
</dbReference>
<name>A0A1E3RRI9_MYCFV</name>